<accession>A0A2P8D8J4</accession>
<dbReference type="EMBL" id="PYGD01000002">
    <property type="protein sequence ID" value="PSK93540.1"/>
    <property type="molecule type" value="Genomic_DNA"/>
</dbReference>
<comment type="caution">
    <text evidence="1">The sequence shown here is derived from an EMBL/GenBank/DDBJ whole genome shotgun (WGS) entry which is preliminary data.</text>
</comment>
<gene>
    <name evidence="1" type="ORF">B0I18_102510</name>
</gene>
<evidence type="ECO:0000313" key="2">
    <source>
        <dbReference type="Proteomes" id="UP000240572"/>
    </source>
</evidence>
<keyword evidence="2" id="KW-1185">Reference proteome</keyword>
<dbReference type="InterPro" id="IPR013783">
    <property type="entry name" value="Ig-like_fold"/>
</dbReference>
<dbReference type="Proteomes" id="UP000240572">
    <property type="component" value="Unassembled WGS sequence"/>
</dbReference>
<protein>
    <submittedName>
        <fullName evidence="1">Putative secreted protein (Por secretion system target)</fullName>
    </submittedName>
</protein>
<dbReference type="InterPro" id="IPR026444">
    <property type="entry name" value="Secre_tail"/>
</dbReference>
<dbReference type="InterPro" id="IPR011047">
    <property type="entry name" value="Quinoprotein_ADH-like_sf"/>
</dbReference>
<dbReference type="PANTHER" id="PTHR35580">
    <property type="entry name" value="CELL SURFACE GLYCOPROTEIN (S-LAYER PROTEIN)-LIKE PROTEIN"/>
    <property type="match status" value="1"/>
</dbReference>
<proteinExistence type="predicted"/>
<organism evidence="1 2">
    <name type="scientific">Taibaiella chishuiensis</name>
    <dbReference type="NCBI Taxonomy" id="1434707"/>
    <lineage>
        <taxon>Bacteria</taxon>
        <taxon>Pseudomonadati</taxon>
        <taxon>Bacteroidota</taxon>
        <taxon>Chitinophagia</taxon>
        <taxon>Chitinophagales</taxon>
        <taxon>Chitinophagaceae</taxon>
        <taxon>Taibaiella</taxon>
    </lineage>
</organism>
<dbReference type="NCBIfam" id="TIGR04183">
    <property type="entry name" value="Por_Secre_tail"/>
    <property type="match status" value="1"/>
</dbReference>
<sequence>MLFACCCSSLPAQNLQWIKSFGPNTTIQANAQKITRDPAGNIYIGGSFRGTVDFDPGPGVFEVTANPFSSAYLLKVDANGNFLWVRSWADIEVSGLEIDAADHLYVTGANGLAKKYAADGTLIWSKTIPGNAETRAIKILDNNLYFVGGLAGTLTYTTANGTQTAISNGQRDIFIMKADTSGQIKWLKQIGGVDDDRAFCLTTTSDGKIVVGGTYRNTVDFDPGPGVYNLTSLNVDEAFVVQLDTNGNFQWADGFIGAGNSIVNGLATDNGNNIYGVGYYTINLDLDPTAGQNLVTSNGSDDIFYFKLNPSGNVLWGKSIGGSSNDWGYQVNLTPGGGLIISGRYSSANVNFDPGNSNFTHSCNGAGNVYFISADADGQFLNAGFIEGTSLIDITQLRILPGGGFLVTGSYNYCGNGCDFDPGSGTQDLPALDGLARHAYFAQYSDIMPLPLHLLRINAARTEQGNLVSWTTTDEVGVRHYEIERSFNSIDFEQAGIVAAYNRTGIHQYGFTDIDGVNYGASVYYRIKMVDRDNSYKYSKIVSLTGSKPGDGIILSPNPVTDILVVGGAAENDKLLVRDICGHVVMSGVLHKPAGNRLDVRQLLPGIYILSVVRADGAVIHTKFTRQ</sequence>
<dbReference type="InterPro" id="IPR052918">
    <property type="entry name" value="Motility_Chemotaxis_Reg"/>
</dbReference>
<dbReference type="AlphaFoldDB" id="A0A2P8D8J4"/>
<dbReference type="PANTHER" id="PTHR35580:SF1">
    <property type="entry name" value="PHYTASE-LIKE DOMAIN-CONTAINING PROTEIN"/>
    <property type="match status" value="1"/>
</dbReference>
<dbReference type="SUPFAM" id="SSF50998">
    <property type="entry name" value="Quinoprotein alcohol dehydrogenase-like"/>
    <property type="match status" value="1"/>
</dbReference>
<name>A0A2P8D8J4_9BACT</name>
<evidence type="ECO:0000313" key="1">
    <source>
        <dbReference type="EMBL" id="PSK93540.1"/>
    </source>
</evidence>
<dbReference type="Gene3D" id="2.60.40.10">
    <property type="entry name" value="Immunoglobulins"/>
    <property type="match status" value="1"/>
</dbReference>
<reference evidence="1 2" key="1">
    <citation type="submission" date="2018-03" db="EMBL/GenBank/DDBJ databases">
        <title>Genomic Encyclopedia of Type Strains, Phase III (KMG-III): the genomes of soil and plant-associated and newly described type strains.</title>
        <authorList>
            <person name="Whitman W."/>
        </authorList>
    </citation>
    <scope>NUCLEOTIDE SEQUENCE [LARGE SCALE GENOMIC DNA]</scope>
    <source>
        <strain evidence="1 2">CGMCC 1.12700</strain>
    </source>
</reference>